<feature type="signal peptide" evidence="9">
    <location>
        <begin position="1"/>
        <end position="18"/>
    </location>
</feature>
<protein>
    <recommendedName>
        <fullName evidence="10">Serpin domain-containing protein</fullName>
    </recommendedName>
</protein>
<dbReference type="GO" id="GO:0004867">
    <property type="term" value="F:serine-type endopeptidase inhibitor activity"/>
    <property type="evidence" value="ECO:0007669"/>
    <property type="project" value="UniProtKB-KW"/>
</dbReference>
<evidence type="ECO:0000256" key="5">
    <source>
        <dbReference type="ARBA" id="ARBA00022729"/>
    </source>
</evidence>
<keyword evidence="3" id="KW-0964">Secreted</keyword>
<dbReference type="Pfam" id="PF00079">
    <property type="entry name" value="Serpin"/>
    <property type="match status" value="2"/>
</dbReference>
<dbReference type="PANTHER" id="PTHR11461">
    <property type="entry name" value="SERINE PROTEASE INHIBITOR, SERPIN"/>
    <property type="match status" value="1"/>
</dbReference>
<feature type="domain" description="Serpin" evidence="10">
    <location>
        <begin position="46"/>
        <end position="407"/>
    </location>
</feature>
<dbReference type="InterPro" id="IPR042185">
    <property type="entry name" value="Serpin_sf_2"/>
</dbReference>
<dbReference type="EMBL" id="LJIG01016282">
    <property type="protein sequence ID" value="KRT81068.1"/>
    <property type="molecule type" value="Genomic_DNA"/>
</dbReference>
<sequence length="848" mass="95590">MFRLIFLVCTHLIISIEADQVTYNVTPEYDDFVPYSADPVPDEFDWILLQKFTSDRGYKNVILSPLSLKLVMAVLYEGSGGLTENEFKNVLKFPEDKSVNRKKYNELLDILIEKRQSYIINIGTKLYLDSHLTALPTFQSKAQEFYHSEVSKTNFSNPVEASDSINSWVKYLTNGRIKSFVNADDVENAVLLIANTLYFKGMWSLPFPRNESFNGDFYAYGNRVVSVPYMRQTEKFYYHNSRSLDAQVLRIPYKGRKFALYIILPNSLNGVSHLIRNMDFRQLTISVRFMDLKPVELILPKFRFDFQARYSQVLREFGFDTLFTGLASFPGIIRDQEGQLVVTDILQKTGIDVDEEGSAIYTATQITIGNKFGGEPVTLFNASRPFLFYVQEETTKNILFMGKVENPLDTDAIPLPPRYGDDSNGAGGLPLSAPAHYPPLINNGAGSQFEFELLKNSIGTSKNVFLSPSSVKVSLGMLAEAASGSTANEIYRAVQLPRSQKNVVLQNLVNELNERQSSSVLEFQNVLFVSDKERLNQNYRSTVENYFRAHVKLLNYQDRDAAASIINNFVNNATRGLIPTIVSGDEIDPNSQAILTNALFFKATWDTVFEKKWTKMACFHSAKGCITVPLMQLIETFGYLETPNAQIVQINYSGDTRAMLIVLPKLHNSLLAALQDVESYRSFANLVDTLNKSEVELLFPRFEINYGVDLVRTLEKMGIRQVFSPTSNVDGLLENGKLSLVNSFVHKAKIQVNEEGTKASAVSLVSVIPLMGTSTPKVRADHPFAFFIFNTRTKTILFEGILNEPESSSYPETKTGHVLTHPQPIHNRLPTILDNQRDVLRVDSANGF</sequence>
<dbReference type="Proteomes" id="UP000051574">
    <property type="component" value="Unassembled WGS sequence"/>
</dbReference>
<feature type="domain" description="Serpin" evidence="10">
    <location>
        <begin position="451"/>
        <end position="805"/>
    </location>
</feature>
<dbReference type="FunFam" id="2.30.39.10:FF:000030">
    <property type="entry name" value="Serpin 2"/>
    <property type="match status" value="1"/>
</dbReference>
<evidence type="ECO:0000256" key="8">
    <source>
        <dbReference type="RuleBase" id="RU000411"/>
    </source>
</evidence>
<evidence type="ECO:0000256" key="6">
    <source>
        <dbReference type="ARBA" id="ARBA00022900"/>
    </source>
</evidence>
<keyword evidence="4" id="KW-0646">Protease inhibitor</keyword>
<dbReference type="GO" id="GO:0005615">
    <property type="term" value="C:extracellular space"/>
    <property type="evidence" value="ECO:0007669"/>
    <property type="project" value="InterPro"/>
</dbReference>
<dbReference type="InterPro" id="IPR023796">
    <property type="entry name" value="Serpin_dom"/>
</dbReference>
<evidence type="ECO:0000256" key="9">
    <source>
        <dbReference type="SAM" id="SignalP"/>
    </source>
</evidence>
<keyword evidence="12" id="KW-1185">Reference proteome</keyword>
<evidence type="ECO:0000313" key="12">
    <source>
        <dbReference type="Proteomes" id="UP000051574"/>
    </source>
</evidence>
<proteinExistence type="inferred from homology"/>
<evidence type="ECO:0000256" key="7">
    <source>
        <dbReference type="ARBA" id="ARBA00023180"/>
    </source>
</evidence>
<accession>A0A0T6B117</accession>
<dbReference type="CDD" id="cd19578">
    <property type="entry name" value="serpinK_insect_SRPN2-like"/>
    <property type="match status" value="1"/>
</dbReference>
<evidence type="ECO:0000256" key="3">
    <source>
        <dbReference type="ARBA" id="ARBA00022525"/>
    </source>
</evidence>
<evidence type="ECO:0000256" key="1">
    <source>
        <dbReference type="ARBA" id="ARBA00004613"/>
    </source>
</evidence>
<keyword evidence="6" id="KW-0722">Serine protease inhibitor</keyword>
<gene>
    <name evidence="11" type="ORF">AMK59_5123</name>
</gene>
<reference evidence="11 12" key="1">
    <citation type="submission" date="2015-09" db="EMBL/GenBank/DDBJ databases">
        <title>Draft genome of the scarab beetle Oryctes borbonicus.</title>
        <authorList>
            <person name="Meyer J.M."/>
            <person name="Markov G.V."/>
            <person name="Baskaran P."/>
            <person name="Herrmann M."/>
            <person name="Sommer R.J."/>
            <person name="Roedelsperger C."/>
        </authorList>
    </citation>
    <scope>NUCLEOTIDE SEQUENCE [LARGE SCALE GENOMIC DNA]</scope>
    <source>
        <strain evidence="11">OB123</strain>
        <tissue evidence="11">Whole animal</tissue>
    </source>
</reference>
<keyword evidence="7" id="KW-0325">Glycoprotein</keyword>
<comment type="caution">
    <text evidence="11">The sequence shown here is derived from an EMBL/GenBank/DDBJ whole genome shotgun (WGS) entry which is preliminary data.</text>
</comment>
<evidence type="ECO:0000256" key="2">
    <source>
        <dbReference type="ARBA" id="ARBA00009500"/>
    </source>
</evidence>
<dbReference type="Gene3D" id="2.30.39.10">
    <property type="entry name" value="Alpha-1-antitrypsin, domain 1"/>
    <property type="match status" value="2"/>
</dbReference>
<dbReference type="InterPro" id="IPR000215">
    <property type="entry name" value="Serpin_fam"/>
</dbReference>
<organism evidence="11 12">
    <name type="scientific">Oryctes borbonicus</name>
    <dbReference type="NCBI Taxonomy" id="1629725"/>
    <lineage>
        <taxon>Eukaryota</taxon>
        <taxon>Metazoa</taxon>
        <taxon>Ecdysozoa</taxon>
        <taxon>Arthropoda</taxon>
        <taxon>Hexapoda</taxon>
        <taxon>Insecta</taxon>
        <taxon>Pterygota</taxon>
        <taxon>Neoptera</taxon>
        <taxon>Endopterygota</taxon>
        <taxon>Coleoptera</taxon>
        <taxon>Polyphaga</taxon>
        <taxon>Scarabaeiformia</taxon>
        <taxon>Scarabaeidae</taxon>
        <taxon>Dynastinae</taxon>
        <taxon>Oryctes</taxon>
    </lineage>
</organism>
<dbReference type="OrthoDB" id="671595at2759"/>
<dbReference type="SUPFAM" id="SSF56574">
    <property type="entry name" value="Serpins"/>
    <property type="match status" value="2"/>
</dbReference>
<evidence type="ECO:0000256" key="4">
    <source>
        <dbReference type="ARBA" id="ARBA00022690"/>
    </source>
</evidence>
<comment type="subcellular location">
    <subcellularLocation>
        <location evidence="1">Secreted</location>
    </subcellularLocation>
</comment>
<dbReference type="InterPro" id="IPR042178">
    <property type="entry name" value="Serpin_sf_1"/>
</dbReference>
<dbReference type="Gene3D" id="3.30.497.10">
    <property type="entry name" value="Antithrombin, subunit I, domain 2"/>
    <property type="match status" value="2"/>
</dbReference>
<dbReference type="InterPro" id="IPR036186">
    <property type="entry name" value="Serpin_sf"/>
</dbReference>
<evidence type="ECO:0000259" key="10">
    <source>
        <dbReference type="SMART" id="SM00093"/>
    </source>
</evidence>
<comment type="similarity">
    <text evidence="2 8">Belongs to the serpin family.</text>
</comment>
<dbReference type="PANTHER" id="PTHR11461:SF357">
    <property type="entry name" value="SERINE PROTEASE INHIBITOR 27A"/>
    <property type="match status" value="1"/>
</dbReference>
<feature type="chain" id="PRO_5006668270" description="Serpin domain-containing protein" evidence="9">
    <location>
        <begin position="19"/>
        <end position="848"/>
    </location>
</feature>
<dbReference type="SMART" id="SM00093">
    <property type="entry name" value="SERPIN"/>
    <property type="match status" value="2"/>
</dbReference>
<evidence type="ECO:0000313" key="11">
    <source>
        <dbReference type="EMBL" id="KRT81068.1"/>
    </source>
</evidence>
<dbReference type="AlphaFoldDB" id="A0A0T6B117"/>
<keyword evidence="5 9" id="KW-0732">Signal</keyword>
<name>A0A0T6B117_9SCAR</name>